<accession>A0ABR1AKK9</accession>
<gene>
    <name evidence="2" type="ORF">RUM44_001619</name>
</gene>
<organism evidence="2 3">
    <name type="scientific">Polyplax serrata</name>
    <name type="common">Common mouse louse</name>
    <dbReference type="NCBI Taxonomy" id="468196"/>
    <lineage>
        <taxon>Eukaryota</taxon>
        <taxon>Metazoa</taxon>
        <taxon>Ecdysozoa</taxon>
        <taxon>Arthropoda</taxon>
        <taxon>Hexapoda</taxon>
        <taxon>Insecta</taxon>
        <taxon>Pterygota</taxon>
        <taxon>Neoptera</taxon>
        <taxon>Paraneoptera</taxon>
        <taxon>Psocodea</taxon>
        <taxon>Troctomorpha</taxon>
        <taxon>Phthiraptera</taxon>
        <taxon>Anoplura</taxon>
        <taxon>Polyplacidae</taxon>
        <taxon>Polyplax</taxon>
    </lineage>
</organism>
<name>A0ABR1AKK9_POLSC</name>
<comment type="caution">
    <text evidence="2">The sequence shown here is derived from an EMBL/GenBank/DDBJ whole genome shotgun (WGS) entry which is preliminary data.</text>
</comment>
<dbReference type="EMBL" id="JAWJWF010000047">
    <property type="protein sequence ID" value="KAK6621812.1"/>
    <property type="molecule type" value="Genomic_DNA"/>
</dbReference>
<sequence length="338" mass="38202">MVFATKNADHPKKEKKKKRNSGKTGKGKPETSKAEVALAPAPAPAPVPPPVSAVARAQVDPVIKNLLLQKSKTLIDFRRKSKPETQDSSRLDWNQLSFRKRINQFIQNSPLLKRARQPASLKNDLNRLSDSLESLKIDENRVLITDLFRSPISDQKRKISRKTFSKSCNEFDLSRTSRQDWEGGHGRPDPQVGLTCWKCTKSDKTNLPEMKGGSLWNLSGLPDKMNVMKRSSSLQLTARPWSWMSGSYRLNPSAKTEEGKRRKILEDEFCCRCGLPLCLFEEDNAGSREVRKTLILSVVVRSKGVTLHYNTHSTKRKVVGVERKESIGPIKEKRIETA</sequence>
<evidence type="ECO:0000313" key="2">
    <source>
        <dbReference type="EMBL" id="KAK6621812.1"/>
    </source>
</evidence>
<evidence type="ECO:0000256" key="1">
    <source>
        <dbReference type="SAM" id="MobiDB-lite"/>
    </source>
</evidence>
<dbReference type="Proteomes" id="UP001359485">
    <property type="component" value="Unassembled WGS sequence"/>
</dbReference>
<feature type="region of interest" description="Disordered" evidence="1">
    <location>
        <begin position="1"/>
        <end position="47"/>
    </location>
</feature>
<keyword evidence="3" id="KW-1185">Reference proteome</keyword>
<proteinExistence type="predicted"/>
<reference evidence="2 3" key="1">
    <citation type="submission" date="2023-09" db="EMBL/GenBank/DDBJ databases">
        <title>Genomes of two closely related lineages of the louse Polyplax serrata with different host specificities.</title>
        <authorList>
            <person name="Martinu J."/>
            <person name="Tarabai H."/>
            <person name="Stefka J."/>
            <person name="Hypsa V."/>
        </authorList>
    </citation>
    <scope>NUCLEOTIDE SEQUENCE [LARGE SCALE GENOMIC DNA]</scope>
    <source>
        <strain evidence="2">98ZLc_SE</strain>
    </source>
</reference>
<evidence type="ECO:0000313" key="3">
    <source>
        <dbReference type="Proteomes" id="UP001359485"/>
    </source>
</evidence>
<protein>
    <submittedName>
        <fullName evidence="2">Uncharacterized protein</fullName>
    </submittedName>
</protein>